<evidence type="ECO:0000256" key="5">
    <source>
        <dbReference type="ARBA" id="ARBA00022989"/>
    </source>
</evidence>
<comment type="similarity">
    <text evidence="2">Belongs to the MscS (TC 1.A.23) family.</text>
</comment>
<dbReference type="GO" id="GO:0008381">
    <property type="term" value="F:mechanosensitive monoatomic ion channel activity"/>
    <property type="evidence" value="ECO:0007669"/>
    <property type="project" value="InterPro"/>
</dbReference>
<evidence type="ECO:0000259" key="8">
    <source>
        <dbReference type="Pfam" id="PF00924"/>
    </source>
</evidence>
<dbReference type="Gene3D" id="1.10.287.1260">
    <property type="match status" value="1"/>
</dbReference>
<proteinExistence type="inferred from homology"/>
<gene>
    <name evidence="10" type="ORF">PRVXH_000887</name>
</gene>
<dbReference type="GO" id="GO:0004459">
    <property type="term" value="F:L-lactate dehydrogenase (NAD+) activity"/>
    <property type="evidence" value="ECO:0007669"/>
    <property type="project" value="InterPro"/>
</dbReference>
<feature type="transmembrane region" description="Helical" evidence="7">
    <location>
        <begin position="6"/>
        <end position="29"/>
    </location>
</feature>
<dbReference type="Gene3D" id="2.30.30.60">
    <property type="match status" value="1"/>
</dbReference>
<organism evidence="10">
    <name type="scientific">Proteinivorax hydrogeniformans</name>
    <dbReference type="NCBI Taxonomy" id="1826727"/>
    <lineage>
        <taxon>Bacteria</taxon>
        <taxon>Bacillati</taxon>
        <taxon>Bacillota</taxon>
        <taxon>Clostridia</taxon>
        <taxon>Eubacteriales</taxon>
        <taxon>Proteinivoracaceae</taxon>
        <taxon>Proteinivorax</taxon>
    </lineage>
</organism>
<evidence type="ECO:0000256" key="6">
    <source>
        <dbReference type="ARBA" id="ARBA00023136"/>
    </source>
</evidence>
<evidence type="ECO:0000259" key="9">
    <source>
        <dbReference type="Pfam" id="PF21082"/>
    </source>
</evidence>
<dbReference type="EMBL" id="CP159485">
    <property type="protein sequence ID" value="XCI29564.1"/>
    <property type="molecule type" value="Genomic_DNA"/>
</dbReference>
<reference evidence="10" key="1">
    <citation type="journal article" date="2018" name="Antonie Van Leeuwenhoek">
        <title>Proteinivorax hydrogeniformans sp. nov., an anaerobic, haloalkaliphilic bacterium fermenting proteinaceous compounds with high hydrogen production.</title>
        <authorList>
            <person name="Boltyanskaya Y."/>
            <person name="Detkova E."/>
            <person name="Pimenov N."/>
            <person name="Kevbrin V."/>
        </authorList>
    </citation>
    <scope>NUCLEOTIDE SEQUENCE</scope>
    <source>
        <strain evidence="10">Z-710</strain>
    </source>
</reference>
<feature type="domain" description="Mechanosensitive ion channel MscS C-terminal" evidence="9">
    <location>
        <begin position="170"/>
        <end position="252"/>
    </location>
</feature>
<keyword evidence="6 7" id="KW-0472">Membrane</keyword>
<dbReference type="Pfam" id="PF21082">
    <property type="entry name" value="MS_channel_3rd"/>
    <property type="match status" value="1"/>
</dbReference>
<evidence type="ECO:0000256" key="2">
    <source>
        <dbReference type="ARBA" id="ARBA00008017"/>
    </source>
</evidence>
<dbReference type="InterPro" id="IPR010920">
    <property type="entry name" value="LSM_dom_sf"/>
</dbReference>
<dbReference type="PANTHER" id="PTHR30221">
    <property type="entry name" value="SMALL-CONDUCTANCE MECHANOSENSITIVE CHANNEL"/>
    <property type="match status" value="1"/>
</dbReference>
<reference evidence="10" key="2">
    <citation type="submission" date="2024-06" db="EMBL/GenBank/DDBJ databases">
        <authorList>
            <person name="Petrova K.O."/>
            <person name="Toshchakov S.V."/>
            <person name="Boltjanskaja Y.V."/>
            <person name="Kevbrin V.V."/>
        </authorList>
    </citation>
    <scope>NUCLEOTIDE SEQUENCE</scope>
    <source>
        <strain evidence="10">Z-710</strain>
    </source>
</reference>
<dbReference type="InterPro" id="IPR006686">
    <property type="entry name" value="MscS_channel_CS"/>
</dbReference>
<dbReference type="InterPro" id="IPR045275">
    <property type="entry name" value="MscS_archaea/bacteria_type"/>
</dbReference>
<dbReference type="InterPro" id="IPR011066">
    <property type="entry name" value="MscS_channel_C_sf"/>
</dbReference>
<dbReference type="SUPFAM" id="SSF82861">
    <property type="entry name" value="Mechanosensitive channel protein MscS (YggB), transmembrane region"/>
    <property type="match status" value="1"/>
</dbReference>
<evidence type="ECO:0000256" key="7">
    <source>
        <dbReference type="SAM" id="Phobius"/>
    </source>
</evidence>
<dbReference type="GO" id="GO:0005886">
    <property type="term" value="C:plasma membrane"/>
    <property type="evidence" value="ECO:0007669"/>
    <property type="project" value="UniProtKB-SubCell"/>
</dbReference>
<keyword evidence="3" id="KW-1003">Cell membrane</keyword>
<accession>A0AAU8HW11</accession>
<feature type="transmembrane region" description="Helical" evidence="7">
    <location>
        <begin position="52"/>
        <end position="74"/>
    </location>
</feature>
<name>A0AAU8HW11_9FIRM</name>
<dbReference type="RefSeq" id="WP_353894112.1">
    <property type="nucleotide sequence ID" value="NZ_CP159485.1"/>
</dbReference>
<keyword evidence="5 7" id="KW-1133">Transmembrane helix</keyword>
<dbReference type="Pfam" id="PF00924">
    <property type="entry name" value="MS_channel_2nd"/>
    <property type="match status" value="1"/>
</dbReference>
<comment type="subcellular location">
    <subcellularLocation>
        <location evidence="1">Cell membrane</location>
        <topology evidence="1">Multi-pass membrane protein</topology>
    </subcellularLocation>
</comment>
<dbReference type="PROSITE" id="PS01246">
    <property type="entry name" value="UPF0003"/>
    <property type="match status" value="1"/>
</dbReference>
<dbReference type="SUPFAM" id="SSF82689">
    <property type="entry name" value="Mechanosensitive channel protein MscS (YggB), C-terminal domain"/>
    <property type="match status" value="1"/>
</dbReference>
<feature type="transmembrane region" description="Helical" evidence="7">
    <location>
        <begin position="80"/>
        <end position="111"/>
    </location>
</feature>
<evidence type="ECO:0000256" key="4">
    <source>
        <dbReference type="ARBA" id="ARBA00022692"/>
    </source>
</evidence>
<keyword evidence="4 7" id="KW-0812">Transmembrane</keyword>
<dbReference type="PROSITE" id="PS00064">
    <property type="entry name" value="L_LDH"/>
    <property type="match status" value="1"/>
</dbReference>
<dbReference type="InterPro" id="IPR006685">
    <property type="entry name" value="MscS_channel_2nd"/>
</dbReference>
<dbReference type="AlphaFoldDB" id="A0AAU8HW11"/>
<evidence type="ECO:0000313" key="10">
    <source>
        <dbReference type="EMBL" id="XCI29564.1"/>
    </source>
</evidence>
<dbReference type="InterPro" id="IPR049278">
    <property type="entry name" value="MS_channel_C"/>
</dbReference>
<dbReference type="InterPro" id="IPR018177">
    <property type="entry name" value="L-lactate_DH_AS"/>
</dbReference>
<dbReference type="InterPro" id="IPR023408">
    <property type="entry name" value="MscS_beta-dom_sf"/>
</dbReference>
<dbReference type="SUPFAM" id="SSF50182">
    <property type="entry name" value="Sm-like ribonucleoproteins"/>
    <property type="match status" value="1"/>
</dbReference>
<protein>
    <submittedName>
        <fullName evidence="10">Mechanosensitive ion channel domain-containing protein</fullName>
    </submittedName>
</protein>
<evidence type="ECO:0000256" key="1">
    <source>
        <dbReference type="ARBA" id="ARBA00004651"/>
    </source>
</evidence>
<evidence type="ECO:0000256" key="3">
    <source>
        <dbReference type="ARBA" id="ARBA00022475"/>
    </source>
</evidence>
<dbReference type="InterPro" id="IPR011014">
    <property type="entry name" value="MscS_channel_TM-2"/>
</dbReference>
<sequence>MENILAVILSYGGKLLLAVLFLAIGLTLIKRLSQFIASSIDKSDIDPSLKSFLIPLIKTILHILLLISIASMVGVEMTSFIAFISAIGFAIGLALQGSLSNFAGGVLILALKPFKVGDYIEANGYSGTVKDIQVFYTILTTPDNKKVIIPNANLSNSSAINYSAYDTRRIDFKFGVGYNDDTRKVKQVLHNIALEHPLILKEPEPMIVLGEHGDSSVVFYFRVWCESENYWTLYFELMETVKERFDKEGINIPYPQMDVHIQK</sequence>
<feature type="domain" description="Mechanosensitive ion channel MscS" evidence="8">
    <location>
        <begin position="98"/>
        <end position="163"/>
    </location>
</feature>
<dbReference type="PANTHER" id="PTHR30221:SF1">
    <property type="entry name" value="SMALL-CONDUCTANCE MECHANOSENSITIVE CHANNEL"/>
    <property type="match status" value="1"/>
</dbReference>
<dbReference type="Gene3D" id="3.30.70.100">
    <property type="match status" value="1"/>
</dbReference>